<dbReference type="EMBL" id="SOAU01000001">
    <property type="protein sequence ID" value="TDT15979.1"/>
    <property type="molecule type" value="Genomic_DNA"/>
</dbReference>
<dbReference type="GO" id="GO:0044183">
    <property type="term" value="F:protein folding chaperone"/>
    <property type="evidence" value="ECO:0007669"/>
    <property type="project" value="TreeGrafter"/>
</dbReference>
<comment type="catalytic activity">
    <reaction evidence="1 11">
        <text>[protein]-peptidylproline (omega=180) = [protein]-peptidylproline (omega=0)</text>
        <dbReference type="Rhea" id="RHEA:16237"/>
        <dbReference type="Rhea" id="RHEA-COMP:10747"/>
        <dbReference type="Rhea" id="RHEA-COMP:10748"/>
        <dbReference type="ChEBI" id="CHEBI:83833"/>
        <dbReference type="ChEBI" id="CHEBI:83834"/>
        <dbReference type="EC" id="5.2.1.8"/>
    </reaction>
</comment>
<name>A0A4R7HZK1_9ACTN</name>
<comment type="similarity">
    <text evidence="2 11">Belongs to the FKBP-type PPIase family. Tig subfamily.</text>
</comment>
<evidence type="ECO:0000313" key="16">
    <source>
        <dbReference type="Proteomes" id="UP000294558"/>
    </source>
</evidence>
<evidence type="ECO:0000256" key="11">
    <source>
        <dbReference type="HAMAP-Rule" id="MF_00303"/>
    </source>
</evidence>
<dbReference type="EC" id="5.2.1.8" evidence="3 11"/>
<keyword evidence="11" id="KW-0963">Cytoplasm</keyword>
<dbReference type="RefSeq" id="WP_133868387.1">
    <property type="nucleotide sequence ID" value="NZ_SOAU01000001.1"/>
</dbReference>
<dbReference type="InterPro" id="IPR005215">
    <property type="entry name" value="Trig_fac"/>
</dbReference>
<evidence type="ECO:0000256" key="6">
    <source>
        <dbReference type="ARBA" id="ARBA00023110"/>
    </source>
</evidence>
<feature type="domain" description="Trigger factor ribosome-binding bacterial" evidence="13">
    <location>
        <begin position="1"/>
        <end position="141"/>
    </location>
</feature>
<dbReference type="GO" id="GO:0043022">
    <property type="term" value="F:ribosome binding"/>
    <property type="evidence" value="ECO:0007669"/>
    <property type="project" value="TreeGrafter"/>
</dbReference>
<dbReference type="InterPro" id="IPR037041">
    <property type="entry name" value="Trigger_fac_C_sf"/>
</dbReference>
<dbReference type="OrthoDB" id="9767721at2"/>
<dbReference type="InterPro" id="IPR008881">
    <property type="entry name" value="Trigger_fac_ribosome-bd_bac"/>
</dbReference>
<comment type="domain">
    <text evidence="11">Consists of 3 domains; the N-terminus binds the ribosome, the middle domain has PPIase activity, while the C-terminus has intrinsic chaperone activity on its own.</text>
</comment>
<protein>
    <recommendedName>
        <fullName evidence="4 11">Trigger factor</fullName>
        <shortName evidence="11">TF</shortName>
        <ecNumber evidence="3 11">5.2.1.8</ecNumber>
    </recommendedName>
    <alternativeName>
        <fullName evidence="10 11">PPIase</fullName>
    </alternativeName>
</protein>
<evidence type="ECO:0000256" key="5">
    <source>
        <dbReference type="ARBA" id="ARBA00022618"/>
    </source>
</evidence>
<dbReference type="PIRSF" id="PIRSF003095">
    <property type="entry name" value="Trigger_factor"/>
    <property type="match status" value="1"/>
</dbReference>
<evidence type="ECO:0000256" key="3">
    <source>
        <dbReference type="ARBA" id="ARBA00013194"/>
    </source>
</evidence>
<dbReference type="HAMAP" id="MF_00303">
    <property type="entry name" value="Trigger_factor_Tig"/>
    <property type="match status" value="1"/>
</dbReference>
<organism evidence="15 16">
    <name type="scientific">Ilumatobacter fluminis</name>
    <dbReference type="NCBI Taxonomy" id="467091"/>
    <lineage>
        <taxon>Bacteria</taxon>
        <taxon>Bacillati</taxon>
        <taxon>Actinomycetota</taxon>
        <taxon>Acidimicrobiia</taxon>
        <taxon>Acidimicrobiales</taxon>
        <taxon>Ilumatobacteraceae</taxon>
        <taxon>Ilumatobacter</taxon>
    </lineage>
</organism>
<keyword evidence="6 11" id="KW-0697">Rotamase</keyword>
<dbReference type="InterPro" id="IPR036611">
    <property type="entry name" value="Trigger_fac_ribosome-bd_sf"/>
</dbReference>
<dbReference type="GO" id="GO:0043335">
    <property type="term" value="P:protein unfolding"/>
    <property type="evidence" value="ECO:0007669"/>
    <property type="project" value="TreeGrafter"/>
</dbReference>
<keyword evidence="16" id="KW-1185">Reference proteome</keyword>
<comment type="subcellular location">
    <subcellularLocation>
        <location evidence="11">Cytoplasm</location>
    </subcellularLocation>
    <text evidence="11">About half TF is bound to the ribosome near the polypeptide exit tunnel while the other half is free in the cytoplasm.</text>
</comment>
<dbReference type="InterPro" id="IPR008880">
    <property type="entry name" value="Trigger_fac_C"/>
</dbReference>
<proteinExistence type="inferred from homology"/>
<evidence type="ECO:0000259" key="13">
    <source>
        <dbReference type="Pfam" id="PF05697"/>
    </source>
</evidence>
<evidence type="ECO:0000313" key="15">
    <source>
        <dbReference type="EMBL" id="TDT15979.1"/>
    </source>
</evidence>
<sequence>MKSSVETLEGNKVKVYVEVDEAEFDKDIDAAFKTIAHEVKLPGFRNGKVPRRVLEARIGLGPAREQALRDAIPQYLGKAVREHDVDLVATPDVAITGGQEEGVVEFEAECEIRPVIEVPGYAGLRIELDSPQPSDDDIESAKQDELKAHGALADVDRPAQSGDYLTLDLAATRDGEEVMGLNTEDWSYELGQGWVADDFDSHIEGASVGDTLTFTTTPKGTEESADFTVTVKAIQALELPEPTDEWVSENTGEFDTVEEWENSIRERLVESQLGAVRGQVMGQLTEALVKLVDVDAPESMVQSEMQSQLQNMFRQLQMNGIDPEAWLSATGQGIEQMLEGTRPQAEQAVKSDLALRAVAVAENLDATDADIEMEYARMAMQFGQKAKEIRRAYEQNDAVPELVAQIRKSKAMDWLLHHVEMVDHEGNEIDRDLVLGHTHDEDEDDHDDHDHDHAESDQVDDTESE</sequence>
<dbReference type="AlphaFoldDB" id="A0A4R7HZK1"/>
<evidence type="ECO:0000256" key="10">
    <source>
        <dbReference type="ARBA" id="ARBA00029986"/>
    </source>
</evidence>
<dbReference type="SUPFAM" id="SSF54534">
    <property type="entry name" value="FKBP-like"/>
    <property type="match status" value="1"/>
</dbReference>
<evidence type="ECO:0000256" key="7">
    <source>
        <dbReference type="ARBA" id="ARBA00023186"/>
    </source>
</evidence>
<dbReference type="SUPFAM" id="SSF102735">
    <property type="entry name" value="Trigger factor ribosome-binding domain"/>
    <property type="match status" value="1"/>
</dbReference>
<dbReference type="Gene3D" id="3.10.50.40">
    <property type="match status" value="1"/>
</dbReference>
<feature type="region of interest" description="Disordered" evidence="12">
    <location>
        <begin position="438"/>
        <end position="465"/>
    </location>
</feature>
<dbReference type="NCBIfam" id="TIGR00115">
    <property type="entry name" value="tig"/>
    <property type="match status" value="1"/>
</dbReference>
<keyword evidence="7 11" id="KW-0143">Chaperone</keyword>
<keyword evidence="8 11" id="KW-0413">Isomerase</keyword>
<dbReference type="Gene3D" id="1.10.3120.10">
    <property type="entry name" value="Trigger factor, C-terminal domain"/>
    <property type="match status" value="1"/>
</dbReference>
<feature type="domain" description="Trigger factor C-terminal" evidence="14">
    <location>
        <begin position="256"/>
        <end position="416"/>
    </location>
</feature>
<dbReference type="GO" id="GO:0003755">
    <property type="term" value="F:peptidyl-prolyl cis-trans isomerase activity"/>
    <property type="evidence" value="ECO:0007669"/>
    <property type="project" value="UniProtKB-UniRule"/>
</dbReference>
<dbReference type="SUPFAM" id="SSF109998">
    <property type="entry name" value="Triger factor/SurA peptide-binding domain-like"/>
    <property type="match status" value="1"/>
</dbReference>
<evidence type="ECO:0000256" key="4">
    <source>
        <dbReference type="ARBA" id="ARBA00016902"/>
    </source>
</evidence>
<dbReference type="GO" id="GO:0015031">
    <property type="term" value="P:protein transport"/>
    <property type="evidence" value="ECO:0007669"/>
    <property type="project" value="UniProtKB-UniRule"/>
</dbReference>
<evidence type="ECO:0000256" key="9">
    <source>
        <dbReference type="ARBA" id="ARBA00023306"/>
    </source>
</evidence>
<dbReference type="InterPro" id="IPR046357">
    <property type="entry name" value="PPIase_dom_sf"/>
</dbReference>
<dbReference type="Gene3D" id="3.30.70.1050">
    <property type="entry name" value="Trigger factor ribosome-binding domain"/>
    <property type="match status" value="1"/>
</dbReference>
<dbReference type="Pfam" id="PF05697">
    <property type="entry name" value="Trigger_N"/>
    <property type="match status" value="1"/>
</dbReference>
<dbReference type="PANTHER" id="PTHR30560">
    <property type="entry name" value="TRIGGER FACTOR CHAPERONE AND PEPTIDYL-PROLYL CIS/TRANS ISOMERASE"/>
    <property type="match status" value="1"/>
</dbReference>
<dbReference type="PANTHER" id="PTHR30560:SF3">
    <property type="entry name" value="TRIGGER FACTOR-LIKE PROTEIN TIG, CHLOROPLASTIC"/>
    <property type="match status" value="1"/>
</dbReference>
<keyword evidence="5 11" id="KW-0132">Cell division</keyword>
<dbReference type="GO" id="GO:0051301">
    <property type="term" value="P:cell division"/>
    <property type="evidence" value="ECO:0007669"/>
    <property type="project" value="UniProtKB-KW"/>
</dbReference>
<evidence type="ECO:0000259" key="14">
    <source>
        <dbReference type="Pfam" id="PF05698"/>
    </source>
</evidence>
<accession>A0A4R7HZK1</accession>
<gene>
    <name evidence="11" type="primary">tig</name>
    <name evidence="15" type="ORF">BDK89_1561</name>
</gene>
<keyword evidence="9 11" id="KW-0131">Cell cycle</keyword>
<reference evidence="15 16" key="1">
    <citation type="submission" date="2019-03" db="EMBL/GenBank/DDBJ databases">
        <title>Sequencing the genomes of 1000 actinobacteria strains.</title>
        <authorList>
            <person name="Klenk H.-P."/>
        </authorList>
    </citation>
    <scope>NUCLEOTIDE SEQUENCE [LARGE SCALE GENOMIC DNA]</scope>
    <source>
        <strain evidence="15 16">DSM 18936</strain>
    </source>
</reference>
<dbReference type="Pfam" id="PF05698">
    <property type="entry name" value="Trigger_C"/>
    <property type="match status" value="1"/>
</dbReference>
<evidence type="ECO:0000256" key="8">
    <source>
        <dbReference type="ARBA" id="ARBA00023235"/>
    </source>
</evidence>
<evidence type="ECO:0000256" key="12">
    <source>
        <dbReference type="SAM" id="MobiDB-lite"/>
    </source>
</evidence>
<comment type="function">
    <text evidence="11">Involved in protein export. Acts as a chaperone by maintaining the newly synthesized protein in an open conformation. Functions as a peptidyl-prolyl cis-trans isomerase.</text>
</comment>
<evidence type="ECO:0000256" key="2">
    <source>
        <dbReference type="ARBA" id="ARBA00005464"/>
    </source>
</evidence>
<comment type="caution">
    <text evidence="15">The sequence shown here is derived from an EMBL/GenBank/DDBJ whole genome shotgun (WGS) entry which is preliminary data.</text>
</comment>
<dbReference type="InterPro" id="IPR027304">
    <property type="entry name" value="Trigger_fact/SurA_dom_sf"/>
</dbReference>
<dbReference type="Proteomes" id="UP000294558">
    <property type="component" value="Unassembled WGS sequence"/>
</dbReference>
<dbReference type="GO" id="GO:0051083">
    <property type="term" value="P:'de novo' cotranslational protein folding"/>
    <property type="evidence" value="ECO:0007669"/>
    <property type="project" value="TreeGrafter"/>
</dbReference>
<evidence type="ECO:0000256" key="1">
    <source>
        <dbReference type="ARBA" id="ARBA00000971"/>
    </source>
</evidence>
<dbReference type="GO" id="GO:0005737">
    <property type="term" value="C:cytoplasm"/>
    <property type="evidence" value="ECO:0007669"/>
    <property type="project" value="UniProtKB-SubCell"/>
</dbReference>